<proteinExistence type="predicted"/>
<reference evidence="1 2" key="1">
    <citation type="submission" date="2020-08" db="EMBL/GenBank/DDBJ databases">
        <title>Sequencing the genomes of 1000 actinobacteria strains.</title>
        <authorList>
            <person name="Klenk H.-P."/>
        </authorList>
    </citation>
    <scope>NUCLEOTIDE SEQUENCE [LARGE SCALE GENOMIC DNA]</scope>
    <source>
        <strain evidence="1 2">DSM 44230</strain>
    </source>
</reference>
<keyword evidence="2" id="KW-1185">Reference proteome</keyword>
<dbReference type="EMBL" id="JACHMH010000001">
    <property type="protein sequence ID" value="MBB4681117.1"/>
    <property type="molecule type" value="Genomic_DNA"/>
</dbReference>
<evidence type="ECO:0000313" key="1">
    <source>
        <dbReference type="EMBL" id="MBB4681117.1"/>
    </source>
</evidence>
<dbReference type="Proteomes" id="UP000533598">
    <property type="component" value="Unassembled WGS sequence"/>
</dbReference>
<comment type="caution">
    <text evidence="1">The sequence shown here is derived from an EMBL/GenBank/DDBJ whole genome shotgun (WGS) entry which is preliminary data.</text>
</comment>
<name>A0A7W7CH28_9PSEU</name>
<protein>
    <submittedName>
        <fullName evidence="1">Uncharacterized protein</fullName>
    </submittedName>
</protein>
<accession>A0A7W7CH28</accession>
<evidence type="ECO:0000313" key="2">
    <source>
        <dbReference type="Proteomes" id="UP000533598"/>
    </source>
</evidence>
<organism evidence="1 2">
    <name type="scientific">Crossiella cryophila</name>
    <dbReference type="NCBI Taxonomy" id="43355"/>
    <lineage>
        <taxon>Bacteria</taxon>
        <taxon>Bacillati</taxon>
        <taxon>Actinomycetota</taxon>
        <taxon>Actinomycetes</taxon>
        <taxon>Pseudonocardiales</taxon>
        <taxon>Pseudonocardiaceae</taxon>
        <taxon>Crossiella</taxon>
    </lineage>
</organism>
<sequence>MTEPPAKPAEPTAVPWPYYEVTAIAVLAIEPHELTTRAGIQFGDHYTDLDNCKATALTLPSGRQVVLLKHRGNPTPGVQLHGDLAKDQDEQLAETVVFLGVPEVEVTWRGAVD</sequence>
<dbReference type="AlphaFoldDB" id="A0A7W7CH28"/>
<gene>
    <name evidence="1" type="ORF">HNR67_007235</name>
</gene>
<dbReference type="RefSeq" id="WP_185007450.1">
    <property type="nucleotide sequence ID" value="NZ_BAAAUI010000054.1"/>
</dbReference>